<feature type="non-terminal residue" evidence="1">
    <location>
        <position position="1"/>
    </location>
</feature>
<comment type="caution">
    <text evidence="1">The sequence shown here is derived from an EMBL/GenBank/DDBJ whole genome shotgun (WGS) entry which is preliminary data.</text>
</comment>
<accession>A0A0F8WPA6</accession>
<sequence length="356" mass="40899">NYSTDYLYSELIDTFQVVRSLSEAGELSQISEGEKDILATNLNLFFMYDGFSLLSQDYTSINLLYSLISSFNVSGRLNELDFQYLYMLIERSCLYKSIVDSEGFFSGTVFEENFLGYRSYPIEYYLSGNQNYLPEAEKILMSHESMYKALDSLNLLLKLGDFGILHDLNNLVNSIVNSQFLEVGYSNYGGFLPFLTFSLGSPSYQNEKMFIEYSYYAIKALKILSDHLGLGNITSLGFDVNALNTYILNKIIEDLGELYFDPGYGSHSNTLIINSYHAVYILKAIGLFNLDEQKIKNFVLNNVNYSDIRSAFYSYKVSELLSLNIPLNRDLIYDLVGNIYSVEEYEYFQTIERKKI</sequence>
<gene>
    <name evidence="1" type="ORF">LCGC14_3041510</name>
</gene>
<feature type="non-terminal residue" evidence="1">
    <location>
        <position position="356"/>
    </location>
</feature>
<name>A0A0F8WPA6_9ZZZZ</name>
<reference evidence="1" key="1">
    <citation type="journal article" date="2015" name="Nature">
        <title>Complex archaea that bridge the gap between prokaryotes and eukaryotes.</title>
        <authorList>
            <person name="Spang A."/>
            <person name="Saw J.H."/>
            <person name="Jorgensen S.L."/>
            <person name="Zaremba-Niedzwiedzka K."/>
            <person name="Martijn J."/>
            <person name="Lind A.E."/>
            <person name="van Eijk R."/>
            <person name="Schleper C."/>
            <person name="Guy L."/>
            <person name="Ettema T.J."/>
        </authorList>
    </citation>
    <scope>NUCLEOTIDE SEQUENCE</scope>
</reference>
<organism evidence="1">
    <name type="scientific">marine sediment metagenome</name>
    <dbReference type="NCBI Taxonomy" id="412755"/>
    <lineage>
        <taxon>unclassified sequences</taxon>
        <taxon>metagenomes</taxon>
        <taxon>ecological metagenomes</taxon>
    </lineage>
</organism>
<evidence type="ECO:0000313" key="1">
    <source>
        <dbReference type="EMBL" id="KKK58727.1"/>
    </source>
</evidence>
<dbReference type="AlphaFoldDB" id="A0A0F8WPA6"/>
<proteinExistence type="predicted"/>
<protein>
    <submittedName>
        <fullName evidence="1">Uncharacterized protein</fullName>
    </submittedName>
</protein>
<dbReference type="EMBL" id="LAZR01063829">
    <property type="protein sequence ID" value="KKK58727.1"/>
    <property type="molecule type" value="Genomic_DNA"/>
</dbReference>